<proteinExistence type="predicted"/>
<accession>A0AAD7N4V1</accession>
<sequence>MREAYTANQQQTSQAQGAGLPGYAVSGFPSAPTAGSAHYGLPGPGAGELNTTITVRIFFRMVLKKHSADRAPVVPAHIHGSLVTDLVWLNLLIFWREI</sequence>
<dbReference type="EMBL" id="JARJLG010000100">
    <property type="protein sequence ID" value="KAJ7745939.1"/>
    <property type="molecule type" value="Genomic_DNA"/>
</dbReference>
<evidence type="ECO:0000313" key="1">
    <source>
        <dbReference type="EMBL" id="KAJ7745939.1"/>
    </source>
</evidence>
<dbReference type="AlphaFoldDB" id="A0AAD7N4V1"/>
<evidence type="ECO:0000313" key="2">
    <source>
        <dbReference type="Proteomes" id="UP001215280"/>
    </source>
</evidence>
<gene>
    <name evidence="1" type="ORF">DFH07DRAFT_963141</name>
</gene>
<name>A0AAD7N4V1_9AGAR</name>
<protein>
    <submittedName>
        <fullName evidence="1">Uncharacterized protein</fullName>
    </submittedName>
</protein>
<organism evidence="1 2">
    <name type="scientific">Mycena maculata</name>
    <dbReference type="NCBI Taxonomy" id="230809"/>
    <lineage>
        <taxon>Eukaryota</taxon>
        <taxon>Fungi</taxon>
        <taxon>Dikarya</taxon>
        <taxon>Basidiomycota</taxon>
        <taxon>Agaricomycotina</taxon>
        <taxon>Agaricomycetes</taxon>
        <taxon>Agaricomycetidae</taxon>
        <taxon>Agaricales</taxon>
        <taxon>Marasmiineae</taxon>
        <taxon>Mycenaceae</taxon>
        <taxon>Mycena</taxon>
    </lineage>
</organism>
<reference evidence="1" key="1">
    <citation type="submission" date="2023-03" db="EMBL/GenBank/DDBJ databases">
        <title>Massive genome expansion in bonnet fungi (Mycena s.s.) driven by repeated elements and novel gene families across ecological guilds.</title>
        <authorList>
            <consortium name="Lawrence Berkeley National Laboratory"/>
            <person name="Harder C.B."/>
            <person name="Miyauchi S."/>
            <person name="Viragh M."/>
            <person name="Kuo A."/>
            <person name="Thoen E."/>
            <person name="Andreopoulos B."/>
            <person name="Lu D."/>
            <person name="Skrede I."/>
            <person name="Drula E."/>
            <person name="Henrissat B."/>
            <person name="Morin E."/>
            <person name="Kohler A."/>
            <person name="Barry K."/>
            <person name="LaButti K."/>
            <person name="Morin E."/>
            <person name="Salamov A."/>
            <person name="Lipzen A."/>
            <person name="Mereny Z."/>
            <person name="Hegedus B."/>
            <person name="Baldrian P."/>
            <person name="Stursova M."/>
            <person name="Weitz H."/>
            <person name="Taylor A."/>
            <person name="Grigoriev I.V."/>
            <person name="Nagy L.G."/>
            <person name="Martin F."/>
            <person name="Kauserud H."/>
        </authorList>
    </citation>
    <scope>NUCLEOTIDE SEQUENCE</scope>
    <source>
        <strain evidence="1">CBHHK188m</strain>
    </source>
</reference>
<dbReference type="Proteomes" id="UP001215280">
    <property type="component" value="Unassembled WGS sequence"/>
</dbReference>
<keyword evidence="2" id="KW-1185">Reference proteome</keyword>
<comment type="caution">
    <text evidence="1">The sequence shown here is derived from an EMBL/GenBank/DDBJ whole genome shotgun (WGS) entry which is preliminary data.</text>
</comment>